<dbReference type="OrthoDB" id="360689at2759"/>
<comment type="similarity">
    <text evidence="1">Belongs to the universal ribosomal protein uL10 family.</text>
</comment>
<dbReference type="GO" id="GO:1990904">
    <property type="term" value="C:ribonucleoprotein complex"/>
    <property type="evidence" value="ECO:0007669"/>
    <property type="project" value="UniProtKB-KW"/>
</dbReference>
<dbReference type="InterPro" id="IPR001790">
    <property type="entry name" value="Ribosomal_uL10"/>
</dbReference>
<evidence type="ECO:0000256" key="3">
    <source>
        <dbReference type="ARBA" id="ARBA00023274"/>
    </source>
</evidence>
<dbReference type="EMBL" id="CP064814">
    <property type="protein sequence ID" value="QPG75424.1"/>
    <property type="molecule type" value="Genomic_DNA"/>
</dbReference>
<accession>A0A875S8K2</accession>
<sequence>MFFRSFTSLIRIRPYLTKETVSVRSFSSCCNALSNSQGNKPSKPVKPADSRKTYLMEIYQHFWETNEIVLFAHHNNLLSSDNEQIRKELHKISKDIQFRKLKSSIFRHYLRASNHEDPISKAAMRQVKRKKTRHPLEPLLKGPTALIMIKDLDPKAVKEVWRVLKAQKEKLFLMGGKVGQRYVDLDKIGEFKDLPSLPELRSQLVGLLSMSSGAGIVRALESAPTNLAMTLESRKNEMEKKEADVKTDEIPE</sequence>
<dbReference type="Proteomes" id="UP000662931">
    <property type="component" value="Chromosome 3"/>
</dbReference>
<dbReference type="PANTHER" id="PTHR11560">
    <property type="entry name" value="39S RIBOSOMAL PROTEIN L10, MITOCHONDRIAL"/>
    <property type="match status" value="1"/>
</dbReference>
<keyword evidence="5" id="KW-1185">Reference proteome</keyword>
<dbReference type="InterPro" id="IPR047865">
    <property type="entry name" value="Ribosomal_uL10_bac_type"/>
</dbReference>
<dbReference type="GeneID" id="62196179"/>
<evidence type="ECO:0000256" key="2">
    <source>
        <dbReference type="ARBA" id="ARBA00022980"/>
    </source>
</evidence>
<gene>
    <name evidence="4" type="ORF">FOA43_002778</name>
</gene>
<dbReference type="Pfam" id="PF00466">
    <property type="entry name" value="Ribosomal_L10"/>
    <property type="match status" value="1"/>
</dbReference>
<dbReference type="KEGG" id="bnn:FOA43_002778"/>
<dbReference type="CDD" id="cd05797">
    <property type="entry name" value="Ribosomal_L10"/>
    <property type="match status" value="1"/>
</dbReference>
<dbReference type="AlphaFoldDB" id="A0A875S8K2"/>
<dbReference type="RefSeq" id="XP_038778989.1">
    <property type="nucleotide sequence ID" value="XM_038923061.1"/>
</dbReference>
<evidence type="ECO:0008006" key="6">
    <source>
        <dbReference type="Google" id="ProtNLM"/>
    </source>
</evidence>
<dbReference type="GO" id="GO:0005840">
    <property type="term" value="C:ribosome"/>
    <property type="evidence" value="ECO:0007669"/>
    <property type="project" value="UniProtKB-KW"/>
</dbReference>
<dbReference type="Gene3D" id="3.30.70.1730">
    <property type="match status" value="1"/>
</dbReference>
<organism evidence="4 5">
    <name type="scientific">Eeniella nana</name>
    <name type="common">Yeast</name>
    <name type="synonym">Brettanomyces nanus</name>
    <dbReference type="NCBI Taxonomy" id="13502"/>
    <lineage>
        <taxon>Eukaryota</taxon>
        <taxon>Fungi</taxon>
        <taxon>Dikarya</taxon>
        <taxon>Ascomycota</taxon>
        <taxon>Saccharomycotina</taxon>
        <taxon>Pichiomycetes</taxon>
        <taxon>Pichiales</taxon>
        <taxon>Pichiaceae</taxon>
        <taxon>Brettanomyces</taxon>
    </lineage>
</organism>
<evidence type="ECO:0000313" key="4">
    <source>
        <dbReference type="EMBL" id="QPG75424.1"/>
    </source>
</evidence>
<proteinExistence type="inferred from homology"/>
<protein>
    <recommendedName>
        <fullName evidence="6">50S ribosomal protein L10</fullName>
    </recommendedName>
</protein>
<reference evidence="4" key="1">
    <citation type="submission" date="2020-10" db="EMBL/GenBank/DDBJ databases">
        <authorList>
            <person name="Roach M.J.R."/>
        </authorList>
    </citation>
    <scope>NUCLEOTIDE SEQUENCE</scope>
    <source>
        <strain evidence="4">CBS 1945</strain>
    </source>
</reference>
<keyword evidence="2" id="KW-0689">Ribosomal protein</keyword>
<dbReference type="InterPro" id="IPR043141">
    <property type="entry name" value="Ribosomal_uL10-like_sf"/>
</dbReference>
<evidence type="ECO:0000313" key="5">
    <source>
        <dbReference type="Proteomes" id="UP000662931"/>
    </source>
</evidence>
<keyword evidence="3" id="KW-0687">Ribonucleoprotein</keyword>
<dbReference type="SUPFAM" id="SSF160369">
    <property type="entry name" value="Ribosomal protein L10-like"/>
    <property type="match status" value="1"/>
</dbReference>
<evidence type="ECO:0000256" key="1">
    <source>
        <dbReference type="ARBA" id="ARBA00008889"/>
    </source>
</evidence>
<name>A0A875S8K2_EENNA</name>